<dbReference type="Pfam" id="PF26311">
    <property type="entry name" value="ETF-QO_FixC_C"/>
    <property type="match status" value="1"/>
</dbReference>
<dbReference type="InterPro" id="IPR039651">
    <property type="entry name" value="FixC-like"/>
</dbReference>
<dbReference type="SUPFAM" id="SSF51905">
    <property type="entry name" value="FAD/NAD(P)-binding domain"/>
    <property type="match status" value="1"/>
</dbReference>
<evidence type="ECO:0000313" key="9">
    <source>
        <dbReference type="EMBL" id="RNM40514.1"/>
    </source>
</evidence>
<feature type="domain" description="FAD dependent oxidoreductase" evidence="6">
    <location>
        <begin position="5"/>
        <end position="70"/>
    </location>
</feature>
<gene>
    <name evidence="8" type="ORF">C1876_13740</name>
    <name evidence="9" type="ORF">DMP09_13930</name>
</gene>
<keyword evidence="4" id="KW-0274">FAD</keyword>
<name>A0A3N0IU41_9ACTN</name>
<comment type="similarity">
    <text evidence="2">Belongs to the ETF-QO/FixC family.</text>
</comment>
<dbReference type="PRINTS" id="PR00420">
    <property type="entry name" value="RNGMNOXGNASE"/>
</dbReference>
<evidence type="ECO:0000313" key="8">
    <source>
        <dbReference type="EMBL" id="RDB66773.1"/>
    </source>
</evidence>
<dbReference type="Proteomes" id="UP000270112">
    <property type="component" value="Unassembled WGS sequence"/>
</dbReference>
<dbReference type="Pfam" id="PF01266">
    <property type="entry name" value="DAO"/>
    <property type="match status" value="1"/>
</dbReference>
<dbReference type="SUPFAM" id="SSF54373">
    <property type="entry name" value="FAD-linked reductases, C-terminal domain"/>
    <property type="match status" value="1"/>
</dbReference>
<evidence type="ECO:0000256" key="3">
    <source>
        <dbReference type="ARBA" id="ARBA00022630"/>
    </source>
</evidence>
<proteinExistence type="inferred from homology"/>
<comment type="cofactor">
    <cofactor evidence="1">
        <name>FAD</name>
        <dbReference type="ChEBI" id="CHEBI:57692"/>
    </cofactor>
</comment>
<evidence type="ECO:0000256" key="1">
    <source>
        <dbReference type="ARBA" id="ARBA00001974"/>
    </source>
</evidence>
<reference evidence="11" key="2">
    <citation type="submission" date="2018-05" db="EMBL/GenBank/DDBJ databases">
        <title>Genome Sequencing of selected type strains of the family Eggerthellaceae.</title>
        <authorList>
            <person name="Danylec N."/>
            <person name="Stoll D.A."/>
            <person name="Doetsch A."/>
            <person name="Huch M."/>
        </authorList>
    </citation>
    <scope>NUCLEOTIDE SEQUENCE [LARGE SCALE GENOMIC DNA]</scope>
    <source>
        <strain evidence="11">DSM 16107</strain>
    </source>
</reference>
<organism evidence="9 11">
    <name type="scientific">Eggerthella sinensis</name>
    <dbReference type="NCBI Taxonomy" id="242230"/>
    <lineage>
        <taxon>Bacteria</taxon>
        <taxon>Bacillati</taxon>
        <taxon>Actinomycetota</taxon>
        <taxon>Coriobacteriia</taxon>
        <taxon>Eggerthellales</taxon>
        <taxon>Eggerthellaceae</taxon>
        <taxon>Eggerthella</taxon>
    </lineage>
</organism>
<reference evidence="8 10" key="1">
    <citation type="journal article" date="2018" name="Elife">
        <title>Discovery and characterization of a prevalent human gut bacterial enzyme sufficient for the inactivation of a family of plant toxins.</title>
        <authorList>
            <person name="Koppel N."/>
            <person name="Bisanz J.E."/>
            <person name="Pandelia M.E."/>
            <person name="Turnbaugh P.J."/>
            <person name="Balskus E.P."/>
        </authorList>
    </citation>
    <scope>NUCLEOTIDE SEQUENCE [LARGE SCALE GENOMIC DNA]</scope>
    <source>
        <strain evidence="8 10">DSM 16107</strain>
    </source>
</reference>
<dbReference type="GO" id="GO:0016491">
    <property type="term" value="F:oxidoreductase activity"/>
    <property type="evidence" value="ECO:0007669"/>
    <property type="project" value="UniProtKB-KW"/>
</dbReference>
<evidence type="ECO:0000259" key="6">
    <source>
        <dbReference type="Pfam" id="PF01266"/>
    </source>
</evidence>
<comment type="caution">
    <text evidence="9">The sequence shown here is derived from an EMBL/GenBank/DDBJ whole genome shotgun (WGS) entry which is preliminary data.</text>
</comment>
<reference evidence="9" key="3">
    <citation type="journal article" date="2019" name="Microbiol. Resour. Announc.">
        <title>Draft Genome Sequences of Type Strains of Gordonibacter faecihominis, Paraeggerthella hongkongensis, Parvibacter caecicola,Slackia equolifaciens, Slackia faecicanis, and Slackia isoflavoniconvertens.</title>
        <authorList>
            <person name="Danylec N."/>
            <person name="Stoll D.A."/>
            <person name="Dotsch A."/>
            <person name="Huch M."/>
        </authorList>
    </citation>
    <scope>NUCLEOTIDE SEQUENCE</scope>
    <source>
        <strain evidence="9">DSM 16107</strain>
    </source>
</reference>
<dbReference type="Gene3D" id="3.50.50.60">
    <property type="entry name" value="FAD/NAD(P)-binding domain"/>
    <property type="match status" value="1"/>
</dbReference>
<evidence type="ECO:0000256" key="5">
    <source>
        <dbReference type="ARBA" id="ARBA00023002"/>
    </source>
</evidence>
<dbReference type="NCBIfam" id="NF007450">
    <property type="entry name" value="PRK10015.1"/>
    <property type="match status" value="1"/>
</dbReference>
<dbReference type="InterPro" id="IPR059103">
    <property type="entry name" value="FixC-like_C"/>
</dbReference>
<dbReference type="EMBL" id="QICC01000077">
    <property type="protein sequence ID" value="RNM40514.1"/>
    <property type="molecule type" value="Genomic_DNA"/>
</dbReference>
<keyword evidence="10" id="KW-1185">Reference proteome</keyword>
<accession>A0A3N0IU41</accession>
<keyword evidence="3" id="KW-0285">Flavoprotein</keyword>
<sequence length="431" mass="45919">MADFDAIVVGSGCAGSVAAYELARAGKSVLVVERGTFAGAKNMTGGRIYSHALKEVFPNFEQEAPLERKITHERISMISEDANFTVDFTSEDMKKESQDSYAVLRAPFDQWLAEKAEDAGAEYICGIAVEKLLKDEAGKVCGVCAGQDEITADVVLLCDGVNSLLTEQAVGAKRPPASAIAVGIKQTIELPASVITDRVLANSDDEGAAWLFSGYSTQGTFGGGFMYTNKESVSLGIVAGIEATMNHGKVPVYQMLEDLKAHPAVAPLIRGGKVVEHSGHMVPEGGLNIMPELVGDGVLLAGESAMMCVNLGYQVRGMDYAVAAGQMAGRSAAKALDTGDTTKAGLQGYVAALENSFVLKDLRRFQKVPAFMEGFSRMFDGYPEMVRDMMNAMFVVDGSPVQPMKKSMMPIVKQIGVLNLLKDARGAMKAL</sequence>
<dbReference type="AlphaFoldDB" id="A0A3N0IU41"/>
<evidence type="ECO:0000313" key="11">
    <source>
        <dbReference type="Proteomes" id="UP000270112"/>
    </source>
</evidence>
<feature type="domain" description="FixC-like C-terminal" evidence="7">
    <location>
        <begin position="369"/>
        <end position="430"/>
    </location>
</feature>
<keyword evidence="5" id="KW-0560">Oxidoreductase</keyword>
<dbReference type="OrthoDB" id="833207at2"/>
<protein>
    <submittedName>
        <fullName evidence="9">FAD-dependent oxidoreductase</fullName>
    </submittedName>
</protein>
<dbReference type="PANTHER" id="PTHR43624:SF2">
    <property type="entry name" value="ELECTRON TRANSFER FLAVOPROTEIN-QUINONE OXIDOREDUCTASE YDIS-RELATED"/>
    <property type="match status" value="1"/>
</dbReference>
<dbReference type="RefSeq" id="WP_114547292.1">
    <property type="nucleotide sequence ID" value="NZ_PPTT01000028.1"/>
</dbReference>
<dbReference type="Proteomes" id="UP000253817">
    <property type="component" value="Unassembled WGS sequence"/>
</dbReference>
<evidence type="ECO:0000259" key="7">
    <source>
        <dbReference type="Pfam" id="PF26311"/>
    </source>
</evidence>
<evidence type="ECO:0000256" key="2">
    <source>
        <dbReference type="ARBA" id="ARBA00006796"/>
    </source>
</evidence>
<dbReference type="InterPro" id="IPR036188">
    <property type="entry name" value="FAD/NAD-bd_sf"/>
</dbReference>
<dbReference type="EMBL" id="PPTT01000028">
    <property type="protein sequence ID" value="RDB66773.1"/>
    <property type="molecule type" value="Genomic_DNA"/>
</dbReference>
<dbReference type="PANTHER" id="PTHR43624">
    <property type="entry name" value="ELECTRON TRANSFER FLAVOPROTEIN-QUINONE OXIDOREDUCTASE YDIS-RELATED"/>
    <property type="match status" value="1"/>
</dbReference>
<dbReference type="InterPro" id="IPR006076">
    <property type="entry name" value="FAD-dep_OxRdtase"/>
</dbReference>
<evidence type="ECO:0000313" key="10">
    <source>
        <dbReference type="Proteomes" id="UP000253817"/>
    </source>
</evidence>
<evidence type="ECO:0000256" key="4">
    <source>
        <dbReference type="ARBA" id="ARBA00022827"/>
    </source>
</evidence>